<feature type="region of interest" description="Disordered" evidence="1">
    <location>
        <begin position="1"/>
        <end position="30"/>
    </location>
</feature>
<dbReference type="Proteomes" id="UP000604825">
    <property type="component" value="Unassembled WGS sequence"/>
</dbReference>
<accession>A0A811MGL8</accession>
<dbReference type="EMBL" id="CAJGYO010000002">
    <property type="protein sequence ID" value="CAD6209587.1"/>
    <property type="molecule type" value="Genomic_DNA"/>
</dbReference>
<feature type="compositionally biased region" description="Low complexity" evidence="1">
    <location>
        <begin position="7"/>
        <end position="23"/>
    </location>
</feature>
<organism evidence="2 3">
    <name type="scientific">Miscanthus lutarioriparius</name>
    <dbReference type="NCBI Taxonomy" id="422564"/>
    <lineage>
        <taxon>Eukaryota</taxon>
        <taxon>Viridiplantae</taxon>
        <taxon>Streptophyta</taxon>
        <taxon>Embryophyta</taxon>
        <taxon>Tracheophyta</taxon>
        <taxon>Spermatophyta</taxon>
        <taxon>Magnoliopsida</taxon>
        <taxon>Liliopsida</taxon>
        <taxon>Poales</taxon>
        <taxon>Poaceae</taxon>
        <taxon>PACMAD clade</taxon>
        <taxon>Panicoideae</taxon>
        <taxon>Andropogonodae</taxon>
        <taxon>Andropogoneae</taxon>
        <taxon>Saccharinae</taxon>
        <taxon>Miscanthus</taxon>
    </lineage>
</organism>
<comment type="caution">
    <text evidence="2">The sequence shown here is derived from an EMBL/GenBank/DDBJ whole genome shotgun (WGS) entry which is preliminary data.</text>
</comment>
<name>A0A811MGL8_9POAL</name>
<evidence type="ECO:0000313" key="3">
    <source>
        <dbReference type="Proteomes" id="UP000604825"/>
    </source>
</evidence>
<dbReference type="AlphaFoldDB" id="A0A811MGL8"/>
<sequence>MEKDGALKPVAAAEATAAKPETLTGTHQPTWAQAQWTSIKSKARGASEYAMLRTRQGISMFGEPKLGSLVKPKGASAKDPVDPCMHVFLIDATGGSKQV</sequence>
<evidence type="ECO:0000313" key="2">
    <source>
        <dbReference type="EMBL" id="CAD6209587.1"/>
    </source>
</evidence>
<gene>
    <name evidence="2" type="ORF">NCGR_LOCUS5787</name>
</gene>
<keyword evidence="3" id="KW-1185">Reference proteome</keyword>
<evidence type="ECO:0000256" key="1">
    <source>
        <dbReference type="SAM" id="MobiDB-lite"/>
    </source>
</evidence>
<reference evidence="2" key="1">
    <citation type="submission" date="2020-10" db="EMBL/GenBank/DDBJ databases">
        <authorList>
            <person name="Han B."/>
            <person name="Lu T."/>
            <person name="Zhao Q."/>
            <person name="Huang X."/>
            <person name="Zhao Y."/>
        </authorList>
    </citation>
    <scope>NUCLEOTIDE SEQUENCE</scope>
</reference>
<dbReference type="OrthoDB" id="608715at2759"/>
<protein>
    <submittedName>
        <fullName evidence="2">Uncharacterized protein</fullName>
    </submittedName>
</protein>
<proteinExistence type="predicted"/>